<dbReference type="PROSITE" id="PS51257">
    <property type="entry name" value="PROKAR_LIPOPROTEIN"/>
    <property type="match status" value="1"/>
</dbReference>
<organism evidence="3 4">
    <name type="scientific">Prevotella communis</name>
    <dbReference type="NCBI Taxonomy" id="2913614"/>
    <lineage>
        <taxon>Bacteria</taxon>
        <taxon>Pseudomonadati</taxon>
        <taxon>Bacteroidota</taxon>
        <taxon>Bacteroidia</taxon>
        <taxon>Bacteroidales</taxon>
        <taxon>Prevotellaceae</taxon>
        <taxon>Prevotella</taxon>
    </lineage>
</organism>
<accession>A0A1H0JWH3</accession>
<dbReference type="EMBL" id="FNIW01000022">
    <property type="protein sequence ID" value="SDO48138.1"/>
    <property type="molecule type" value="Genomic_DNA"/>
</dbReference>
<proteinExistence type="predicted"/>
<dbReference type="InterPro" id="IPR036378">
    <property type="entry name" value="FAS1_dom_sf"/>
</dbReference>
<name>A0A1H0JWH3_9BACT</name>
<feature type="transmembrane region" description="Helical" evidence="1">
    <location>
        <begin position="12"/>
        <end position="31"/>
    </location>
</feature>
<dbReference type="OrthoDB" id="1083078at2"/>
<dbReference type="Pfam" id="PF02469">
    <property type="entry name" value="Fasciclin"/>
    <property type="match status" value="1"/>
</dbReference>
<dbReference type="PROSITE" id="PS50213">
    <property type="entry name" value="FAS1"/>
    <property type="match status" value="1"/>
</dbReference>
<evidence type="ECO:0000313" key="3">
    <source>
        <dbReference type="EMBL" id="SDO48138.1"/>
    </source>
</evidence>
<dbReference type="AlphaFoldDB" id="A0A1H0JWH3"/>
<gene>
    <name evidence="3" type="ORF">SAMN04487900_12211</name>
</gene>
<dbReference type="InterPro" id="IPR000782">
    <property type="entry name" value="FAS1_domain"/>
</dbReference>
<dbReference type="RefSeq" id="WP_091854728.1">
    <property type="nucleotide sequence ID" value="NZ_FNIW01000022.1"/>
</dbReference>
<evidence type="ECO:0000256" key="1">
    <source>
        <dbReference type="SAM" id="Phobius"/>
    </source>
</evidence>
<keyword evidence="1" id="KW-0472">Membrane</keyword>
<evidence type="ECO:0000259" key="2">
    <source>
        <dbReference type="PROSITE" id="PS50213"/>
    </source>
</evidence>
<evidence type="ECO:0000313" key="4">
    <source>
        <dbReference type="Proteomes" id="UP000199134"/>
    </source>
</evidence>
<keyword evidence="1" id="KW-0812">Transmembrane</keyword>
<keyword evidence="1" id="KW-1133">Transmembrane helix</keyword>
<dbReference type="SUPFAM" id="SSF82153">
    <property type="entry name" value="FAS1 domain"/>
    <property type="match status" value="1"/>
</dbReference>
<reference evidence="4" key="1">
    <citation type="submission" date="2016-10" db="EMBL/GenBank/DDBJ databases">
        <authorList>
            <person name="de Groot N.N."/>
        </authorList>
    </citation>
    <scope>NUCLEOTIDE SEQUENCE [LARGE SCALE GENOMIC DNA]</scope>
    <source>
        <strain evidence="4">BP1-145</strain>
    </source>
</reference>
<feature type="domain" description="FAS1" evidence="2">
    <location>
        <begin position="54"/>
        <end position="179"/>
    </location>
</feature>
<protein>
    <submittedName>
        <fullName evidence="3">Fasciclin domain-containing protein</fullName>
    </submittedName>
</protein>
<dbReference type="Gene3D" id="2.30.180.10">
    <property type="entry name" value="FAS1 domain"/>
    <property type="match status" value="1"/>
</dbReference>
<dbReference type="Proteomes" id="UP000199134">
    <property type="component" value="Unassembled WGS sequence"/>
</dbReference>
<comment type="caution">
    <text evidence="3">The sequence shown here is derived from an EMBL/GenBank/DDBJ whole genome shotgun (WGS) entry which is preliminary data.</text>
</comment>
<sequence>MKHLICNKTKELLRFMVYILLPLTGGGWVGVSCSDYDDYNTVPGVFGGDQTGANNTLWENISNDQQLTRFADLARKCSFSEVLNSPRFYTVWAPVNDAISDAEYNRLMASDSATVLKQFMQQHITEYNYPVSAALDSTTIVSLNMKHHPFTQSSFDGYSYNAVNIASNNGVMHKLNGMSEFHHNLYENIDNLQGCDSIKKYIQKYDEYYLDVNASVIGPLRDGKQTYLDSVMKKRNNVIRTIMKADLEDEDSTFCMLIPNDKAWNAAYSAINPCYNYIAKLDYMDLAKKSTVASSIKATDAKADKASEATSELQDSLTCRNIVNNLVFSASYPQNGPLFGQGTLTSKDTVVTTNGRYLRHADRVLDHTLAINEMSNGITRTIDSLTFDSWNSYNPVIRTMRPDATMKVNKLTTHNIPLDSLAGRDSLFSKVPAMFHQWLFPKTSRFFSYVAVDSANVEGTTGKPEFNFALEGVRSATYHIYVVTVPAQVEEPAADVKPYYLRFYLSWTDAANKQQLTVLPQGAAKDLEMTTDNGTDTKKLTCIGDPGRVNVFDLGEFTFPVCYYGLDAYPSLMMMHTKSYTSSANRKKYDQQMRVAGVYLVPKEYNDYWTNASNE</sequence>